<evidence type="ECO:0000256" key="3">
    <source>
        <dbReference type="ARBA" id="ARBA00022471"/>
    </source>
</evidence>
<keyword evidence="3" id="KW-0713">Self-incompatibility</keyword>
<keyword evidence="4" id="KW-0964">Secreted</keyword>
<comment type="similarity">
    <text evidence="2">Belongs to the plant self-incompatibility (S1) protein family.</text>
</comment>
<dbReference type="Proteomes" id="UP000823674">
    <property type="component" value="Chromosome A02"/>
</dbReference>
<proteinExistence type="inferred from homology"/>
<feature type="chain" id="PRO_5047519945" description="S-protein homolog" evidence="6">
    <location>
        <begin position="21"/>
        <end position="237"/>
    </location>
</feature>
<evidence type="ECO:0000313" key="7">
    <source>
        <dbReference type="EMBL" id="KAG5410327.1"/>
    </source>
</evidence>
<evidence type="ECO:0000313" key="8">
    <source>
        <dbReference type="Proteomes" id="UP000823674"/>
    </source>
</evidence>
<dbReference type="InterPro" id="IPR010264">
    <property type="entry name" value="Self-incomp_S1"/>
</dbReference>
<name>A0ABQ7NHH0_BRACM</name>
<evidence type="ECO:0000256" key="6">
    <source>
        <dbReference type="SAM" id="SignalP"/>
    </source>
</evidence>
<evidence type="ECO:0000256" key="2">
    <source>
        <dbReference type="ARBA" id="ARBA00005581"/>
    </source>
</evidence>
<evidence type="ECO:0000256" key="4">
    <source>
        <dbReference type="ARBA" id="ARBA00022525"/>
    </source>
</evidence>
<gene>
    <name evidence="7" type="primary">A02p030980.1_BraROA</name>
    <name evidence="7" type="ORF">IGI04_006646</name>
</gene>
<comment type="caution">
    <text evidence="7">The sequence shown here is derived from an EMBL/GenBank/DDBJ whole genome shotgun (WGS) entry which is preliminary data.</text>
</comment>
<reference evidence="7 8" key="1">
    <citation type="submission" date="2021-03" db="EMBL/GenBank/DDBJ databases">
        <authorList>
            <person name="King G.J."/>
            <person name="Bancroft I."/>
            <person name="Baten A."/>
            <person name="Bloomfield J."/>
            <person name="Borpatragohain P."/>
            <person name="He Z."/>
            <person name="Irish N."/>
            <person name="Irwin J."/>
            <person name="Liu K."/>
            <person name="Mauleon R.P."/>
            <person name="Moore J."/>
            <person name="Morris R."/>
            <person name="Ostergaard L."/>
            <person name="Wang B."/>
            <person name="Wells R."/>
        </authorList>
    </citation>
    <scope>NUCLEOTIDE SEQUENCE [LARGE SCALE GENOMIC DNA]</scope>
    <source>
        <strain evidence="7">R-o-18</strain>
        <tissue evidence="7">Leaf</tissue>
    </source>
</reference>
<organism evidence="7 8">
    <name type="scientific">Brassica rapa subsp. trilocularis</name>
    <dbReference type="NCBI Taxonomy" id="1813537"/>
    <lineage>
        <taxon>Eukaryota</taxon>
        <taxon>Viridiplantae</taxon>
        <taxon>Streptophyta</taxon>
        <taxon>Embryophyta</taxon>
        <taxon>Tracheophyta</taxon>
        <taxon>Spermatophyta</taxon>
        <taxon>Magnoliopsida</taxon>
        <taxon>eudicotyledons</taxon>
        <taxon>Gunneridae</taxon>
        <taxon>Pentapetalae</taxon>
        <taxon>rosids</taxon>
        <taxon>malvids</taxon>
        <taxon>Brassicales</taxon>
        <taxon>Brassicaceae</taxon>
        <taxon>Brassiceae</taxon>
        <taxon>Brassica</taxon>
    </lineage>
</organism>
<protein>
    <recommendedName>
        <fullName evidence="9">S-protein homolog</fullName>
    </recommendedName>
</protein>
<evidence type="ECO:0008006" key="9">
    <source>
        <dbReference type="Google" id="ProtNLM"/>
    </source>
</evidence>
<keyword evidence="8" id="KW-1185">Reference proteome</keyword>
<dbReference type="Pfam" id="PF05938">
    <property type="entry name" value="Self-incomp_S1"/>
    <property type="match status" value="1"/>
</dbReference>
<evidence type="ECO:0000256" key="5">
    <source>
        <dbReference type="ARBA" id="ARBA00022729"/>
    </source>
</evidence>
<feature type="signal peptide" evidence="6">
    <location>
        <begin position="1"/>
        <end position="20"/>
    </location>
</feature>
<sequence length="237" mass="26802">MNKFIVFLFAITICFESSEAFCAKSNVEIRNELGKGIKLEIECRTVEPTKNLGRVSIPFNDRMAYGFVAVYERRHRTIHTCNIWYASPKNPRNPRGGMHIVNKLETFAAGSNRCGQYREWVARPDGIYFRRNALEKSQVRAEIKRATTSACRSDKSLQASGATSLCRCERSLRARSRVSEEIRATWWCRSGLVAPMPCSPNDHSKHSFLSSKCLQVSPRTPCGTPIPDKDSCMQNAT</sequence>
<dbReference type="EMBL" id="JADBGQ010000002">
    <property type="protein sequence ID" value="KAG5410327.1"/>
    <property type="molecule type" value="Genomic_DNA"/>
</dbReference>
<evidence type="ECO:0000256" key="1">
    <source>
        <dbReference type="ARBA" id="ARBA00004613"/>
    </source>
</evidence>
<comment type="subcellular location">
    <subcellularLocation>
        <location evidence="1">Secreted</location>
    </subcellularLocation>
</comment>
<keyword evidence="5 6" id="KW-0732">Signal</keyword>
<accession>A0ABQ7NHH0</accession>